<dbReference type="GO" id="GO:0009253">
    <property type="term" value="P:peptidoglycan catabolic process"/>
    <property type="evidence" value="ECO:0007669"/>
    <property type="project" value="TreeGrafter"/>
</dbReference>
<evidence type="ECO:0000259" key="1">
    <source>
        <dbReference type="Pfam" id="PF01471"/>
    </source>
</evidence>
<dbReference type="InterPro" id="IPR043426">
    <property type="entry name" value="MltB-like"/>
</dbReference>
<dbReference type="PANTHER" id="PTHR30163:SF8">
    <property type="entry name" value="LYTIC MUREIN TRANSGLYCOSYLASE"/>
    <property type="match status" value="1"/>
</dbReference>
<dbReference type="GO" id="GO:0016798">
    <property type="term" value="F:hydrolase activity, acting on glycosyl bonds"/>
    <property type="evidence" value="ECO:0007669"/>
    <property type="project" value="UniProtKB-KW"/>
</dbReference>
<dbReference type="InterPro" id="IPR011970">
    <property type="entry name" value="MltB_2"/>
</dbReference>
<protein>
    <submittedName>
        <fullName evidence="4">Membrane-bound lytic murein transglycosylase B</fullName>
        <ecNumber evidence="4">3.2.1.-</ecNumber>
    </submittedName>
</protein>
<dbReference type="Gene3D" id="1.10.530.10">
    <property type="match status" value="1"/>
</dbReference>
<dbReference type="SUPFAM" id="SSF47090">
    <property type="entry name" value="PGBD-like"/>
    <property type="match status" value="1"/>
</dbReference>
<dbReference type="NCBIfam" id="TIGR02283">
    <property type="entry name" value="MltB_2"/>
    <property type="match status" value="1"/>
</dbReference>
<dbReference type="AlphaFoldDB" id="A0A1W1DKD4"/>
<dbReference type="PANTHER" id="PTHR30163">
    <property type="entry name" value="MEMBRANE-BOUND LYTIC MUREIN TRANSGLYCOSYLASE B"/>
    <property type="match status" value="1"/>
</dbReference>
<keyword evidence="4" id="KW-0378">Hydrolase</keyword>
<dbReference type="Gene3D" id="1.10.101.10">
    <property type="entry name" value="PGBD-like superfamily/PGBD"/>
    <property type="match status" value="1"/>
</dbReference>
<dbReference type="EMBL" id="FPHW01000137">
    <property type="protein sequence ID" value="SFV84503.1"/>
    <property type="molecule type" value="Genomic_DNA"/>
</dbReference>
<dbReference type="Gene3D" id="1.10.8.350">
    <property type="entry name" value="Bacterial muramidase"/>
    <property type="match status" value="1"/>
</dbReference>
<feature type="domain" description="Peptidoglycan binding-like" evidence="1">
    <location>
        <begin position="343"/>
        <end position="398"/>
    </location>
</feature>
<dbReference type="Pfam" id="PF01471">
    <property type="entry name" value="PG_binding_1"/>
    <property type="match status" value="1"/>
</dbReference>
<gene>
    <name evidence="3" type="ORF">MNB_SUP05-11-79</name>
    <name evidence="4" type="ORF">MNB_SUP05-12-1115</name>
    <name evidence="5" type="ORF">MNB_SUP05-7-164</name>
</gene>
<dbReference type="CDD" id="cd13399">
    <property type="entry name" value="Slt35-like"/>
    <property type="match status" value="1"/>
</dbReference>
<evidence type="ECO:0000313" key="4">
    <source>
        <dbReference type="EMBL" id="SFV81882.1"/>
    </source>
</evidence>
<dbReference type="Pfam" id="PF13406">
    <property type="entry name" value="SLT_2"/>
    <property type="match status" value="1"/>
</dbReference>
<accession>A0A1W1DKD4</accession>
<keyword evidence="4" id="KW-0326">Glycosidase</keyword>
<sequence>MLRFIFCFIFSTSVYAAGIGTDDTQGSSSTRSFESFLIDIRTQATKQGISEATLDQAFNELTPNPKVIKFDRTQAEFSQNFWRYLGSRVSPYRLEKGIKAMHNNQQILQSNYQKYGVPPHIIVAFWGLETNYGNNTGNLSLIRSLATLSFDQRRSAFFTKQLLALLKLIDDDKIPMDAKGSWAGAMGNVQFMPTNVAAYGIDADDDGEIGLWDNNEDIFASAANFLQKIGWHHGERWGREVTLPQNFDYQLANLNTKKTVDEWQALGVRTAAERDLPSSSMKASLVLPMGYNGPAFLVYRNFRAILRWNHSILYALSVGHLSDRLVGTNALLAKPLTEPSLSRDDIQFIQTKLTLLGFDTGEPDGISGPKTRAATRAYQSINKLPIDGYVGYQLLQQLQQHKP</sequence>
<reference evidence="4" key="1">
    <citation type="submission" date="2016-10" db="EMBL/GenBank/DDBJ databases">
        <authorList>
            <person name="de Groot N.N."/>
        </authorList>
    </citation>
    <scope>NUCLEOTIDE SEQUENCE</scope>
</reference>
<evidence type="ECO:0000313" key="3">
    <source>
        <dbReference type="EMBL" id="SFV78770.1"/>
    </source>
</evidence>
<proteinExistence type="predicted"/>
<dbReference type="EC" id="3.2.1.-" evidence="4"/>
<dbReference type="InterPro" id="IPR023346">
    <property type="entry name" value="Lysozyme-like_dom_sf"/>
</dbReference>
<feature type="domain" description="Transglycosylase SLT" evidence="2">
    <location>
        <begin position="33"/>
        <end position="323"/>
    </location>
</feature>
<dbReference type="InterPro" id="IPR036365">
    <property type="entry name" value="PGBD-like_sf"/>
</dbReference>
<evidence type="ECO:0000313" key="5">
    <source>
        <dbReference type="EMBL" id="SFV84503.1"/>
    </source>
</evidence>
<dbReference type="EMBL" id="FPHS01000021">
    <property type="protein sequence ID" value="SFV78770.1"/>
    <property type="molecule type" value="Genomic_DNA"/>
</dbReference>
<name>A0A1W1DKD4_9ZZZZ</name>
<dbReference type="InterPro" id="IPR031304">
    <property type="entry name" value="SLT_2"/>
</dbReference>
<dbReference type="InterPro" id="IPR002477">
    <property type="entry name" value="Peptidoglycan-bd-like"/>
</dbReference>
<evidence type="ECO:0000259" key="2">
    <source>
        <dbReference type="Pfam" id="PF13406"/>
    </source>
</evidence>
<organism evidence="4">
    <name type="scientific">hydrothermal vent metagenome</name>
    <dbReference type="NCBI Taxonomy" id="652676"/>
    <lineage>
        <taxon>unclassified sequences</taxon>
        <taxon>metagenomes</taxon>
        <taxon>ecological metagenomes</taxon>
    </lineage>
</organism>
<dbReference type="GO" id="GO:0008933">
    <property type="term" value="F:peptidoglycan lytic transglycosylase activity"/>
    <property type="evidence" value="ECO:0007669"/>
    <property type="project" value="TreeGrafter"/>
</dbReference>
<dbReference type="SUPFAM" id="SSF53955">
    <property type="entry name" value="Lysozyme-like"/>
    <property type="match status" value="1"/>
</dbReference>
<dbReference type="EMBL" id="FPHT01000205">
    <property type="protein sequence ID" value="SFV81882.1"/>
    <property type="molecule type" value="Genomic_DNA"/>
</dbReference>
<dbReference type="InterPro" id="IPR036366">
    <property type="entry name" value="PGBDSf"/>
</dbReference>